<sequence>MLLMLAFVFPSSTQTWTKAGCTPLLLVRMLTSFSAAGNITRVPLIVIAANAGMLLIVSDNTKIIIFENITLPNNNALNQQTYLYNRLATAAFYPPRQQAVMLYCCGDPHKVDHTPITLIGD</sequence>
<protein>
    <recommendedName>
        <fullName evidence="3">Secreted protein</fullName>
    </recommendedName>
</protein>
<reference evidence="1 2" key="1">
    <citation type="submission" date="2012-05" db="EMBL/GenBank/DDBJ databases">
        <title>Genome sequence of Yersinia Pestis PY-08.</title>
        <authorList>
            <person name="Santana-Cruz I."/>
            <person name="Sengamalay N."/>
            <person name="McCracken C."/>
            <person name="Daugherty S.C."/>
            <person name="Maroo A."/>
            <person name="Vara P.G."/>
            <person name="Tallon L.J."/>
            <person name="Sadzewicz L."/>
            <person name="Vinetz J.M."/>
            <person name="Cespedes Zambrano M.J."/>
            <person name="Fraser-Liggett C.M."/>
            <person name="Tettelin H."/>
        </authorList>
    </citation>
    <scope>NUCLEOTIDE SEQUENCE [LARGE SCALE GENOMIC DNA]</scope>
    <source>
        <strain evidence="1 2">PY-08</strain>
    </source>
</reference>
<gene>
    <name evidence="1" type="ORF">YPPY08_3399</name>
</gene>
<dbReference type="Proteomes" id="UP000003231">
    <property type="component" value="Unassembled WGS sequence"/>
</dbReference>
<comment type="caution">
    <text evidence="1">The sequence shown here is derived from an EMBL/GenBank/DDBJ whole genome shotgun (WGS) entry which is preliminary data.</text>
</comment>
<accession>A0AB72ZGS2</accession>
<dbReference type="RefSeq" id="WP_002365803.1">
    <property type="nucleotide sequence ID" value="NZ_AKRT01000383.1"/>
</dbReference>
<dbReference type="GeneID" id="89362878"/>
<evidence type="ECO:0000313" key="2">
    <source>
        <dbReference type="Proteomes" id="UP000003231"/>
    </source>
</evidence>
<evidence type="ECO:0008006" key="3">
    <source>
        <dbReference type="Google" id="ProtNLM"/>
    </source>
</evidence>
<proteinExistence type="predicted"/>
<name>A0AB72ZGS2_YERPE</name>
<dbReference type="AlphaFoldDB" id="A0AB72ZGS2"/>
<evidence type="ECO:0000313" key="1">
    <source>
        <dbReference type="EMBL" id="EIR15741.1"/>
    </source>
</evidence>
<dbReference type="EMBL" id="AKRT01000383">
    <property type="protein sequence ID" value="EIR15741.1"/>
    <property type="molecule type" value="Genomic_DNA"/>
</dbReference>
<organism evidence="1 2">
    <name type="scientific">Yersinia pestis PY-08</name>
    <dbReference type="NCBI Taxonomy" id="992134"/>
    <lineage>
        <taxon>Bacteria</taxon>
        <taxon>Pseudomonadati</taxon>
        <taxon>Pseudomonadota</taxon>
        <taxon>Gammaproteobacteria</taxon>
        <taxon>Enterobacterales</taxon>
        <taxon>Yersiniaceae</taxon>
        <taxon>Yersinia</taxon>
    </lineage>
</organism>